<feature type="transmembrane region" description="Helical" evidence="4">
    <location>
        <begin position="287"/>
        <end position="311"/>
    </location>
</feature>
<keyword evidence="3 4" id="KW-0472">Membrane</keyword>
<feature type="transmembrane region" description="Helical" evidence="4">
    <location>
        <begin position="379"/>
        <end position="396"/>
    </location>
</feature>
<evidence type="ECO:0000313" key="5">
    <source>
        <dbReference type="EMBL" id="GAA0564508.1"/>
    </source>
</evidence>
<feature type="transmembrane region" description="Helical" evidence="4">
    <location>
        <begin position="318"/>
        <end position="338"/>
    </location>
</feature>
<dbReference type="SUPFAM" id="SSF103473">
    <property type="entry name" value="MFS general substrate transporter"/>
    <property type="match status" value="1"/>
</dbReference>
<dbReference type="Pfam" id="PF07690">
    <property type="entry name" value="MFS_1"/>
    <property type="match status" value="1"/>
</dbReference>
<evidence type="ECO:0000256" key="2">
    <source>
        <dbReference type="ARBA" id="ARBA00022989"/>
    </source>
</evidence>
<feature type="transmembrane region" description="Helical" evidence="4">
    <location>
        <begin position="416"/>
        <end position="438"/>
    </location>
</feature>
<comment type="caution">
    <text evidence="5">The sequence shown here is derived from an EMBL/GenBank/DDBJ whole genome shotgun (WGS) entry which is preliminary data.</text>
</comment>
<evidence type="ECO:0000256" key="1">
    <source>
        <dbReference type="ARBA" id="ARBA00022692"/>
    </source>
</evidence>
<accession>A0ABN1EDQ2</accession>
<protein>
    <recommendedName>
        <fullName evidence="7">MFS transporter</fullName>
    </recommendedName>
</protein>
<feature type="transmembrane region" description="Helical" evidence="4">
    <location>
        <begin position="103"/>
        <end position="124"/>
    </location>
</feature>
<feature type="transmembrane region" description="Helical" evidence="4">
    <location>
        <begin position="255"/>
        <end position="275"/>
    </location>
</feature>
<evidence type="ECO:0008006" key="7">
    <source>
        <dbReference type="Google" id="ProtNLM"/>
    </source>
</evidence>
<feature type="transmembrane region" description="Helical" evidence="4">
    <location>
        <begin position="344"/>
        <end position="367"/>
    </location>
</feature>
<dbReference type="InterPro" id="IPR036259">
    <property type="entry name" value="MFS_trans_sf"/>
</dbReference>
<dbReference type="Gene3D" id="1.20.1250.20">
    <property type="entry name" value="MFS general substrate transporter like domains"/>
    <property type="match status" value="1"/>
</dbReference>
<keyword evidence="6" id="KW-1185">Reference proteome</keyword>
<dbReference type="InterPro" id="IPR011701">
    <property type="entry name" value="MFS"/>
</dbReference>
<proteinExistence type="predicted"/>
<keyword evidence="2 4" id="KW-1133">Transmembrane helix</keyword>
<dbReference type="RefSeq" id="WP_166933783.1">
    <property type="nucleotide sequence ID" value="NZ_BAAADD010000003.1"/>
</dbReference>
<gene>
    <name evidence="5" type="ORF">GCM10008942_11070</name>
</gene>
<keyword evidence="1 4" id="KW-0812">Transmembrane</keyword>
<feature type="transmembrane region" description="Helical" evidence="4">
    <location>
        <begin position="77"/>
        <end position="96"/>
    </location>
</feature>
<reference evidence="5 6" key="1">
    <citation type="journal article" date="2019" name="Int. J. Syst. Evol. Microbiol.">
        <title>The Global Catalogue of Microorganisms (GCM) 10K type strain sequencing project: providing services to taxonomists for standard genome sequencing and annotation.</title>
        <authorList>
            <consortium name="The Broad Institute Genomics Platform"/>
            <consortium name="The Broad Institute Genome Sequencing Center for Infectious Disease"/>
            <person name="Wu L."/>
            <person name="Ma J."/>
        </authorList>
    </citation>
    <scope>NUCLEOTIDE SEQUENCE [LARGE SCALE GENOMIC DNA]</scope>
    <source>
        <strain evidence="5 6">JCM 15089</strain>
    </source>
</reference>
<evidence type="ECO:0000256" key="3">
    <source>
        <dbReference type="ARBA" id="ARBA00023136"/>
    </source>
</evidence>
<sequence>MTERVTPERSTHPVLFLLMFVPMGISNGFVTVTLGFLLQAVGVGTAAIAVLGNWSLVPQNFKFALAPLVDATLTNKAWYLIAAAATGGLVLATGFIPVSASNLTMLTVFVFLISIASALTALAADSIMAHATTPEQKGQAGGWSQAGNLGGSAIGGGLGLWLAQNLTPGGDAAIGAWLTRHTGIEWFAGAGLWLGQHVQSTVIGSFAVGLMCLSTIFALLYVHEPPAEHRAPSFVNSMINVGKDVWTLVKSRKGLVVFVAMWLPIGAAAMTQLWAAVASDWHASGNWVVLINGLLGGIISMVGCIAGGWICDRVSRMTAFNAFSILTALLALAAAFSPRTQAMYILYVGLYQLAAGFCYASWGAVVLEAIGKGAAATKYNVLAGIANFPIQYVAYLDGSAHDAKGLSWLPLDGAGRMMLTEAIVPIMGTLILIGFWLLTKPLYRGKATV</sequence>
<name>A0ABN1EDQ2_9PROT</name>
<dbReference type="Proteomes" id="UP001499951">
    <property type="component" value="Unassembled WGS sequence"/>
</dbReference>
<organism evidence="5 6">
    <name type="scientific">Rhizomicrobium electricum</name>
    <dbReference type="NCBI Taxonomy" id="480070"/>
    <lineage>
        <taxon>Bacteria</taxon>
        <taxon>Pseudomonadati</taxon>
        <taxon>Pseudomonadota</taxon>
        <taxon>Alphaproteobacteria</taxon>
        <taxon>Micropepsales</taxon>
        <taxon>Micropepsaceae</taxon>
        <taxon>Rhizomicrobium</taxon>
    </lineage>
</organism>
<evidence type="ECO:0000313" key="6">
    <source>
        <dbReference type="Proteomes" id="UP001499951"/>
    </source>
</evidence>
<evidence type="ECO:0000256" key="4">
    <source>
        <dbReference type="SAM" id="Phobius"/>
    </source>
</evidence>
<feature type="transmembrane region" description="Helical" evidence="4">
    <location>
        <begin position="202"/>
        <end position="222"/>
    </location>
</feature>
<feature type="transmembrane region" description="Helical" evidence="4">
    <location>
        <begin position="37"/>
        <end position="57"/>
    </location>
</feature>
<dbReference type="EMBL" id="BAAADD010000003">
    <property type="protein sequence ID" value="GAA0564508.1"/>
    <property type="molecule type" value="Genomic_DNA"/>
</dbReference>
<feature type="transmembrane region" description="Helical" evidence="4">
    <location>
        <begin position="12"/>
        <end position="30"/>
    </location>
</feature>